<dbReference type="PANTHER" id="PTHR21666">
    <property type="entry name" value="PEPTIDASE-RELATED"/>
    <property type="match status" value="1"/>
</dbReference>
<keyword evidence="7" id="KW-0482">Metalloprotease</keyword>
<evidence type="ECO:0000313" key="9">
    <source>
        <dbReference type="EMBL" id="MBW7570422.1"/>
    </source>
</evidence>
<sequence>MECFVSNSLDFEKKYTMISEDYISKEAIGVGFTKGPLSKKHNKFIFGTFFVALALSIATNQDLYSSEEEDLVASNTKDNSGFLYSPEADDASDELVPLAQTYASTTSDKKEALENYDDGLSDVDLADADAQINKEVSALATNTDKNQTRAYSAKWMSETVQSGDSISSIFKDLNISASTLANMVGSDAAIKKKVNNLKIGESLSFLVSDNGELLVFIKQVSDKEQIRFYKNANGYSSVYEKLGSYALDDNTANSAAELAFAENETKVEQKVTQAPVTAPAIEQKKSSFESRGRLVLVTINHGETFSQAANRAGITYNEINKIIQMFKGKILFSRNIRSGDTMRVLFDKANGQGKIQAVEFNLTRGGKIATYLNAADGRYYDENGVNDTATTFARFPFHARVRVTSPFNPARRHPVTGRVRPHNGVDFGLPVGSVIFAPSNGVVDKAAFSRSAGYYIVLRHHGGYSTVYMHLSKLSVKPGQRVKAGNIIARSGNTGISTGPHLHYEVRVNGRAVNPLRVKLESSSSTVNSKARKAFAVSVQKYKKELHQNNLMAKL</sequence>
<dbReference type="RefSeq" id="WP_219937645.1">
    <property type="nucleotide sequence ID" value="NZ_JAGFNY010000017.1"/>
</dbReference>
<dbReference type="PANTHER" id="PTHR21666:SF292">
    <property type="entry name" value="MUREIN DD-ENDOPEPTIDASE MEPM"/>
    <property type="match status" value="1"/>
</dbReference>
<evidence type="ECO:0000313" key="10">
    <source>
        <dbReference type="Proteomes" id="UP000731465"/>
    </source>
</evidence>
<dbReference type="InterPro" id="IPR045834">
    <property type="entry name" value="Csd3_N2"/>
</dbReference>
<evidence type="ECO:0000256" key="2">
    <source>
        <dbReference type="ARBA" id="ARBA00004196"/>
    </source>
</evidence>
<dbReference type="Proteomes" id="UP000731465">
    <property type="component" value="Unassembled WGS sequence"/>
</dbReference>
<comment type="cofactor">
    <cofactor evidence="1">
        <name>Zn(2+)</name>
        <dbReference type="ChEBI" id="CHEBI:29105"/>
    </cofactor>
</comment>
<dbReference type="EMBL" id="JAGFNY010000017">
    <property type="protein sequence ID" value="MBW7570422.1"/>
    <property type="molecule type" value="Genomic_DNA"/>
</dbReference>
<gene>
    <name evidence="9" type="ORF">J5V48_05875</name>
</gene>
<dbReference type="InterPro" id="IPR007340">
    <property type="entry name" value="LysM_Opacity-associatedA"/>
</dbReference>
<evidence type="ECO:0000256" key="5">
    <source>
        <dbReference type="ARBA" id="ARBA00022801"/>
    </source>
</evidence>
<evidence type="ECO:0000256" key="1">
    <source>
        <dbReference type="ARBA" id="ARBA00001947"/>
    </source>
</evidence>
<keyword evidence="10" id="KW-1185">Reference proteome</keyword>
<comment type="caution">
    <text evidence="9">The sequence shown here is derived from an EMBL/GenBank/DDBJ whole genome shotgun (WGS) entry which is preliminary data.</text>
</comment>
<dbReference type="InterPro" id="IPR011055">
    <property type="entry name" value="Dup_hybrid_motif"/>
</dbReference>
<dbReference type="PROSITE" id="PS51782">
    <property type="entry name" value="LYSM"/>
    <property type="match status" value="1"/>
</dbReference>
<keyword evidence="6" id="KW-0862">Zinc</keyword>
<evidence type="ECO:0000256" key="3">
    <source>
        <dbReference type="ARBA" id="ARBA00022670"/>
    </source>
</evidence>
<dbReference type="SUPFAM" id="SSF51261">
    <property type="entry name" value="Duplicated hybrid motif"/>
    <property type="match status" value="1"/>
</dbReference>
<dbReference type="InterPro" id="IPR018392">
    <property type="entry name" value="LysM"/>
</dbReference>
<dbReference type="Pfam" id="PF01551">
    <property type="entry name" value="Peptidase_M23"/>
    <property type="match status" value="1"/>
</dbReference>
<dbReference type="Gene3D" id="2.70.70.10">
    <property type="entry name" value="Glucose Permease (Domain IIA)"/>
    <property type="match status" value="1"/>
</dbReference>
<keyword evidence="3" id="KW-0645">Protease</keyword>
<dbReference type="Pfam" id="PF19425">
    <property type="entry name" value="Csd3_N2"/>
    <property type="match status" value="1"/>
</dbReference>
<name>A0ABS7DH24_9GAMM</name>
<organism evidence="9 10">
    <name type="scientific">Succinivibrio faecicola</name>
    <dbReference type="NCBI Taxonomy" id="2820300"/>
    <lineage>
        <taxon>Bacteria</taxon>
        <taxon>Pseudomonadati</taxon>
        <taxon>Pseudomonadota</taxon>
        <taxon>Gammaproteobacteria</taxon>
        <taxon>Aeromonadales</taxon>
        <taxon>Succinivibrionaceae</taxon>
        <taxon>Succinivibrio</taxon>
    </lineage>
</organism>
<evidence type="ECO:0000256" key="7">
    <source>
        <dbReference type="ARBA" id="ARBA00023049"/>
    </source>
</evidence>
<comment type="subcellular location">
    <subcellularLocation>
        <location evidence="2">Cell envelope</location>
    </subcellularLocation>
</comment>
<evidence type="ECO:0000259" key="8">
    <source>
        <dbReference type="PROSITE" id="PS51782"/>
    </source>
</evidence>
<accession>A0ABS7DH24</accession>
<dbReference type="Pfam" id="PF04225">
    <property type="entry name" value="LysM_OapA"/>
    <property type="match status" value="1"/>
</dbReference>
<reference evidence="9 10" key="1">
    <citation type="submission" date="2021-03" db="EMBL/GenBank/DDBJ databases">
        <title>Succinivibrio sp. nov. isolated from feces of cow.</title>
        <authorList>
            <person name="Choi J.-Y."/>
        </authorList>
    </citation>
    <scope>NUCLEOTIDE SEQUENCE [LARGE SCALE GENOMIC DNA]</scope>
    <source>
        <strain evidence="9 10">AGMB01872</strain>
    </source>
</reference>
<protein>
    <submittedName>
        <fullName evidence="9">Peptidoglycan DD-metalloendopeptidase family protein</fullName>
    </submittedName>
</protein>
<evidence type="ECO:0000256" key="6">
    <source>
        <dbReference type="ARBA" id="ARBA00022833"/>
    </source>
</evidence>
<dbReference type="InterPro" id="IPR050570">
    <property type="entry name" value="Cell_wall_metabolism_enzyme"/>
</dbReference>
<feature type="domain" description="LysM" evidence="8">
    <location>
        <begin position="156"/>
        <end position="205"/>
    </location>
</feature>
<dbReference type="CDD" id="cd12797">
    <property type="entry name" value="M23_peptidase"/>
    <property type="match status" value="1"/>
</dbReference>
<dbReference type="InterPro" id="IPR016047">
    <property type="entry name" value="M23ase_b-sheet_dom"/>
</dbReference>
<dbReference type="Gene3D" id="3.10.450.350">
    <property type="match status" value="2"/>
</dbReference>
<proteinExistence type="predicted"/>
<evidence type="ECO:0000256" key="4">
    <source>
        <dbReference type="ARBA" id="ARBA00022723"/>
    </source>
</evidence>
<keyword evidence="4" id="KW-0479">Metal-binding</keyword>
<keyword evidence="5" id="KW-0378">Hydrolase</keyword>